<comment type="caution">
    <text evidence="2">The sequence shown here is derived from an EMBL/GenBank/DDBJ whole genome shotgun (WGS) entry which is preliminary data.</text>
</comment>
<feature type="region of interest" description="Disordered" evidence="1">
    <location>
        <begin position="1"/>
        <end position="218"/>
    </location>
</feature>
<feature type="compositionally biased region" description="Basic and acidic residues" evidence="1">
    <location>
        <begin position="235"/>
        <end position="245"/>
    </location>
</feature>
<name>A0A423XDF4_9PEZI</name>
<feature type="compositionally biased region" description="Basic and acidic residues" evidence="1">
    <location>
        <begin position="43"/>
        <end position="62"/>
    </location>
</feature>
<dbReference type="EMBL" id="LKEB01000016">
    <property type="protein sequence ID" value="ROW14096.1"/>
    <property type="molecule type" value="Genomic_DNA"/>
</dbReference>
<dbReference type="Proteomes" id="UP000285146">
    <property type="component" value="Unassembled WGS sequence"/>
</dbReference>
<keyword evidence="3" id="KW-1185">Reference proteome</keyword>
<dbReference type="AlphaFoldDB" id="A0A423XDF4"/>
<feature type="compositionally biased region" description="Basic and acidic residues" evidence="1">
    <location>
        <begin position="141"/>
        <end position="157"/>
    </location>
</feature>
<proteinExistence type="predicted"/>
<accession>A0A423XDF4</accession>
<evidence type="ECO:0000313" key="3">
    <source>
        <dbReference type="Proteomes" id="UP000285146"/>
    </source>
</evidence>
<evidence type="ECO:0000313" key="2">
    <source>
        <dbReference type="EMBL" id="ROW14096.1"/>
    </source>
</evidence>
<gene>
    <name evidence="2" type="ORF">VPNG_04148</name>
</gene>
<reference evidence="2 3" key="1">
    <citation type="submission" date="2015-09" db="EMBL/GenBank/DDBJ databases">
        <title>Host preference determinants of Valsa canker pathogens revealed by comparative genomics.</title>
        <authorList>
            <person name="Yin Z."/>
            <person name="Huang L."/>
        </authorList>
    </citation>
    <scope>NUCLEOTIDE SEQUENCE [LARGE SCALE GENOMIC DNA]</scope>
    <source>
        <strain evidence="2 3">SXYLt</strain>
    </source>
</reference>
<feature type="region of interest" description="Disordered" evidence="1">
    <location>
        <begin position="234"/>
        <end position="264"/>
    </location>
</feature>
<protein>
    <submittedName>
        <fullName evidence="2">Uncharacterized protein</fullName>
    </submittedName>
</protein>
<organism evidence="2 3">
    <name type="scientific">Cytospora leucostoma</name>
    <dbReference type="NCBI Taxonomy" id="1230097"/>
    <lineage>
        <taxon>Eukaryota</taxon>
        <taxon>Fungi</taxon>
        <taxon>Dikarya</taxon>
        <taxon>Ascomycota</taxon>
        <taxon>Pezizomycotina</taxon>
        <taxon>Sordariomycetes</taxon>
        <taxon>Sordariomycetidae</taxon>
        <taxon>Diaporthales</taxon>
        <taxon>Cytosporaceae</taxon>
        <taxon>Cytospora</taxon>
    </lineage>
</organism>
<dbReference type="InParanoid" id="A0A423XDF4"/>
<evidence type="ECO:0000256" key="1">
    <source>
        <dbReference type="SAM" id="MobiDB-lite"/>
    </source>
</evidence>
<sequence length="264" mass="29709">MADRRSSTSNGDEVPRSRPNRPRYPLNTGLEQWDEENPAFPLPRERLRQGDFSEFPEERMIVEDDDASHGSGSHPPPDPPREQHPAPGPSRHRAPARREWLPDWFSRTVQPSGQGPGEPRLRPARGGDCVSSYVPPRRPASRGDGHGHDHDHDHEPGDGGPRVLPPERDIPPLDLGSPVSSLPGTPPRPGEPGADIPHEPAAQEEEEEEEAPAITDGRLERLREYIRRWLRRHRELKDRRQRELEGGILNDGSPQDDERPTSEP</sequence>
<feature type="compositionally biased region" description="Acidic residues" evidence="1">
    <location>
        <begin position="202"/>
        <end position="211"/>
    </location>
</feature>